<organism evidence="4 5">
    <name type="scientific">Cohaesibacter marisflavi</name>
    <dbReference type="NCBI Taxonomy" id="655353"/>
    <lineage>
        <taxon>Bacteria</taxon>
        <taxon>Pseudomonadati</taxon>
        <taxon>Pseudomonadota</taxon>
        <taxon>Alphaproteobacteria</taxon>
        <taxon>Hyphomicrobiales</taxon>
        <taxon>Cohaesibacteraceae</taxon>
    </lineage>
</organism>
<dbReference type="AlphaFoldDB" id="A0A1I5HUJ9"/>
<evidence type="ECO:0000256" key="1">
    <source>
        <dbReference type="SAM" id="Coils"/>
    </source>
</evidence>
<evidence type="ECO:0000313" key="5">
    <source>
        <dbReference type="Proteomes" id="UP000199236"/>
    </source>
</evidence>
<dbReference type="RefSeq" id="WP_090073361.1">
    <property type="nucleotide sequence ID" value="NZ_FOVR01000007.1"/>
</dbReference>
<sequence>MIAIIMYILLGVFVTLLLMLLVVPMIWRRAVRLTQKRLVAEIPISYNELQAEKDHIRAEMAVDMRRLEVISNRRQDELTNQTIKIDRLNATLEKRDTTIEQHEEEIESLKSTLADQKAETDQISDLLQDTKALLAEARQAIANLETDKVDLNKEIYYLETNVDEQKVELAAQMARIENLRDEISSLSSQLTSQTNERSKTESLLGQRTNELDRTKERLAALQDKVDGLQADLADRDSKIDTLSIQLDRASQQTSERGSDSDTLLAEAETRRLEAEAKIANLAMQLETQQKLQDGENLSNVINGLEKEKQVLQDELDKALANNEDLATRLDALEKQLQDNKGEEIPSGPLTTREQILRDEIKQIASRLSEFTTPKADANDDSEDTASVKAEAIKATVIRASQISERVERTAANLQNASEASNSEASNTDDDSSDENSDDASDQRPDPKSAKQDPWSQVFSLADQVRELEKSSN</sequence>
<evidence type="ECO:0000256" key="2">
    <source>
        <dbReference type="SAM" id="MobiDB-lite"/>
    </source>
</evidence>
<dbReference type="Proteomes" id="UP000199236">
    <property type="component" value="Unassembled WGS sequence"/>
</dbReference>
<evidence type="ECO:0000313" key="4">
    <source>
        <dbReference type="EMBL" id="SFO51670.1"/>
    </source>
</evidence>
<keyword evidence="3" id="KW-1133">Transmembrane helix</keyword>
<dbReference type="Gene3D" id="1.10.287.1490">
    <property type="match status" value="1"/>
</dbReference>
<keyword evidence="5" id="KW-1185">Reference proteome</keyword>
<dbReference type="OrthoDB" id="7826912at2"/>
<protein>
    <submittedName>
        <fullName evidence="4">Uncharacterized protein</fullName>
    </submittedName>
</protein>
<feature type="compositionally biased region" description="Acidic residues" evidence="2">
    <location>
        <begin position="426"/>
        <end position="439"/>
    </location>
</feature>
<accession>A0A1I5HUJ9</accession>
<keyword evidence="3" id="KW-0472">Membrane</keyword>
<feature type="region of interest" description="Disordered" evidence="2">
    <location>
        <begin position="408"/>
        <end position="457"/>
    </location>
</feature>
<dbReference type="STRING" id="655353.SAMN04488056_107126"/>
<name>A0A1I5HUJ9_9HYPH</name>
<feature type="compositionally biased region" description="Low complexity" evidence="2">
    <location>
        <begin position="410"/>
        <end position="425"/>
    </location>
</feature>
<dbReference type="EMBL" id="FOVR01000007">
    <property type="protein sequence ID" value="SFO51670.1"/>
    <property type="molecule type" value="Genomic_DNA"/>
</dbReference>
<feature type="region of interest" description="Disordered" evidence="2">
    <location>
        <begin position="187"/>
        <end position="209"/>
    </location>
</feature>
<feature type="compositionally biased region" description="Basic and acidic residues" evidence="2">
    <location>
        <begin position="440"/>
        <end position="450"/>
    </location>
</feature>
<gene>
    <name evidence="4" type="ORF">SAMN04488056_107126</name>
</gene>
<feature type="coiled-coil region" evidence="1">
    <location>
        <begin position="264"/>
        <end position="342"/>
    </location>
</feature>
<dbReference type="SUPFAM" id="SSF57997">
    <property type="entry name" value="Tropomyosin"/>
    <property type="match status" value="1"/>
</dbReference>
<reference evidence="4 5" key="1">
    <citation type="submission" date="2016-10" db="EMBL/GenBank/DDBJ databases">
        <authorList>
            <person name="de Groot N.N."/>
        </authorList>
    </citation>
    <scope>NUCLEOTIDE SEQUENCE [LARGE SCALE GENOMIC DNA]</scope>
    <source>
        <strain evidence="4 5">CGMCC 1.9157</strain>
    </source>
</reference>
<evidence type="ECO:0000256" key="3">
    <source>
        <dbReference type="SAM" id="Phobius"/>
    </source>
</evidence>
<feature type="transmembrane region" description="Helical" evidence="3">
    <location>
        <begin position="6"/>
        <end position="27"/>
    </location>
</feature>
<proteinExistence type="predicted"/>
<keyword evidence="1" id="KW-0175">Coiled coil</keyword>
<keyword evidence="3" id="KW-0812">Transmembrane</keyword>